<evidence type="ECO:0000256" key="2">
    <source>
        <dbReference type="SAM" id="MobiDB-lite"/>
    </source>
</evidence>
<dbReference type="InterPro" id="IPR051910">
    <property type="entry name" value="ComF/GntX_DNA_util-trans"/>
</dbReference>
<organism evidence="4 5">
    <name type="scientific">Microbacterium bandirmense</name>
    <dbReference type="NCBI Taxonomy" id="3122050"/>
    <lineage>
        <taxon>Bacteria</taxon>
        <taxon>Bacillati</taxon>
        <taxon>Actinomycetota</taxon>
        <taxon>Actinomycetes</taxon>
        <taxon>Micrococcales</taxon>
        <taxon>Microbacteriaceae</taxon>
        <taxon>Microbacterium</taxon>
    </lineage>
</organism>
<comment type="similarity">
    <text evidence="1">Belongs to the ComF/GntX family.</text>
</comment>
<gene>
    <name evidence="4" type="ORF">WDU99_03780</name>
</gene>
<reference evidence="4 5" key="1">
    <citation type="submission" date="2024-02" db="EMBL/GenBank/DDBJ databases">
        <authorList>
            <person name="Saticioglu I.B."/>
        </authorList>
    </citation>
    <scope>NUCLEOTIDE SEQUENCE [LARGE SCALE GENOMIC DNA]</scope>
    <source>
        <strain evidence="4 5">Mu-80</strain>
    </source>
</reference>
<proteinExistence type="inferred from homology"/>
<dbReference type="PANTHER" id="PTHR47505:SF1">
    <property type="entry name" value="DNA UTILIZATION PROTEIN YHGH"/>
    <property type="match status" value="1"/>
</dbReference>
<evidence type="ECO:0000259" key="3">
    <source>
        <dbReference type="Pfam" id="PF00156"/>
    </source>
</evidence>
<dbReference type="GO" id="GO:0016757">
    <property type="term" value="F:glycosyltransferase activity"/>
    <property type="evidence" value="ECO:0007669"/>
    <property type="project" value="UniProtKB-KW"/>
</dbReference>
<dbReference type="RefSeq" id="WP_337331098.1">
    <property type="nucleotide sequence ID" value="NZ_JBBDGM010000002.1"/>
</dbReference>
<dbReference type="InterPro" id="IPR000836">
    <property type="entry name" value="PRTase_dom"/>
</dbReference>
<dbReference type="Proteomes" id="UP001371224">
    <property type="component" value="Unassembled WGS sequence"/>
</dbReference>
<evidence type="ECO:0000313" key="5">
    <source>
        <dbReference type="Proteomes" id="UP001371224"/>
    </source>
</evidence>
<sequence length="232" mass="24312">MDAEDWTNLGRDALAFLLAASCPGCDRPGTLLCDECRLMLAPQPHRLTTPGGLAVDAALIYEGVAARSIRRLKEDGATILARPLGAALGGVLADVAADAVIVPVPTSRSAFRRRGYRVPDLLVRRAGRRGSRMLVPARRTGDQRELGRDARARNVAGSLRARASAEPGTRVVIVDDVVTTGATLDEAARALRAAGLHPVGAVALAATPRRSAAQGDSPKHASIGYGVPHVRV</sequence>
<dbReference type="Pfam" id="PF00156">
    <property type="entry name" value="Pribosyltran"/>
    <property type="match status" value="1"/>
</dbReference>
<dbReference type="Gene3D" id="3.40.50.2020">
    <property type="match status" value="1"/>
</dbReference>
<keyword evidence="5" id="KW-1185">Reference proteome</keyword>
<dbReference type="InterPro" id="IPR029057">
    <property type="entry name" value="PRTase-like"/>
</dbReference>
<dbReference type="SUPFAM" id="SSF53271">
    <property type="entry name" value="PRTase-like"/>
    <property type="match status" value="1"/>
</dbReference>
<feature type="region of interest" description="Disordered" evidence="2">
    <location>
        <begin position="210"/>
        <end position="232"/>
    </location>
</feature>
<evidence type="ECO:0000313" key="4">
    <source>
        <dbReference type="EMBL" id="MEJ1087434.1"/>
    </source>
</evidence>
<dbReference type="PANTHER" id="PTHR47505">
    <property type="entry name" value="DNA UTILIZATION PROTEIN YHGH"/>
    <property type="match status" value="1"/>
</dbReference>
<protein>
    <submittedName>
        <fullName evidence="4">Phosphoribosyltransferase family protein</fullName>
    </submittedName>
</protein>
<feature type="non-terminal residue" evidence="4">
    <location>
        <position position="232"/>
    </location>
</feature>
<keyword evidence="4" id="KW-0328">Glycosyltransferase</keyword>
<accession>A0ABU8L7X8</accession>
<evidence type="ECO:0000256" key="1">
    <source>
        <dbReference type="ARBA" id="ARBA00008007"/>
    </source>
</evidence>
<name>A0ABU8L7X8_9MICO</name>
<comment type="caution">
    <text evidence="4">The sequence shown here is derived from an EMBL/GenBank/DDBJ whole genome shotgun (WGS) entry which is preliminary data.</text>
</comment>
<feature type="domain" description="Phosphoribosyltransferase" evidence="3">
    <location>
        <begin position="163"/>
        <end position="210"/>
    </location>
</feature>
<dbReference type="EMBL" id="JBBDGM010000002">
    <property type="protein sequence ID" value="MEJ1087434.1"/>
    <property type="molecule type" value="Genomic_DNA"/>
</dbReference>
<keyword evidence="4" id="KW-0808">Transferase</keyword>